<feature type="compositionally biased region" description="Low complexity" evidence="2">
    <location>
        <begin position="79"/>
        <end position="91"/>
    </location>
</feature>
<feature type="compositionally biased region" description="Polar residues" evidence="2">
    <location>
        <begin position="179"/>
        <end position="198"/>
    </location>
</feature>
<evidence type="ECO:0000256" key="1">
    <source>
        <dbReference type="SAM" id="Coils"/>
    </source>
</evidence>
<feature type="compositionally biased region" description="Polar residues" evidence="2">
    <location>
        <begin position="411"/>
        <end position="461"/>
    </location>
</feature>
<dbReference type="OrthoDB" id="2804750at2759"/>
<feature type="compositionally biased region" description="Polar residues" evidence="2">
    <location>
        <begin position="32"/>
        <end position="52"/>
    </location>
</feature>
<reference evidence="3 4" key="1">
    <citation type="submission" date="2014-04" db="EMBL/GenBank/DDBJ databases">
        <authorList>
            <consortium name="DOE Joint Genome Institute"/>
            <person name="Kuo A."/>
            <person name="Kohler A."/>
            <person name="Nagy L.G."/>
            <person name="Floudas D."/>
            <person name="Copeland A."/>
            <person name="Barry K.W."/>
            <person name="Cichocki N."/>
            <person name="Veneault-Fourrey C."/>
            <person name="LaButti K."/>
            <person name="Lindquist E.A."/>
            <person name="Lipzen A."/>
            <person name="Lundell T."/>
            <person name="Morin E."/>
            <person name="Murat C."/>
            <person name="Sun H."/>
            <person name="Tunlid A."/>
            <person name="Henrissat B."/>
            <person name="Grigoriev I.V."/>
            <person name="Hibbett D.S."/>
            <person name="Martin F."/>
            <person name="Nordberg H.P."/>
            <person name="Cantor M.N."/>
            <person name="Hua S.X."/>
        </authorList>
    </citation>
    <scope>NUCLEOTIDE SEQUENCE [LARGE SCALE GENOMIC DNA]</scope>
    <source>
        <strain evidence="3 4">Foug A</strain>
    </source>
</reference>
<evidence type="ECO:0000256" key="2">
    <source>
        <dbReference type="SAM" id="MobiDB-lite"/>
    </source>
</evidence>
<evidence type="ECO:0000313" key="3">
    <source>
        <dbReference type="EMBL" id="KIM54079.1"/>
    </source>
</evidence>
<feature type="compositionally biased region" description="Polar residues" evidence="2">
    <location>
        <begin position="313"/>
        <end position="360"/>
    </location>
</feature>
<evidence type="ECO:0000313" key="4">
    <source>
        <dbReference type="Proteomes" id="UP000053989"/>
    </source>
</evidence>
<feature type="compositionally biased region" description="Basic and acidic residues" evidence="2">
    <location>
        <begin position="711"/>
        <end position="721"/>
    </location>
</feature>
<organism evidence="3 4">
    <name type="scientific">Scleroderma citrinum Foug A</name>
    <dbReference type="NCBI Taxonomy" id="1036808"/>
    <lineage>
        <taxon>Eukaryota</taxon>
        <taxon>Fungi</taxon>
        <taxon>Dikarya</taxon>
        <taxon>Basidiomycota</taxon>
        <taxon>Agaricomycotina</taxon>
        <taxon>Agaricomycetes</taxon>
        <taxon>Agaricomycetidae</taxon>
        <taxon>Boletales</taxon>
        <taxon>Sclerodermatineae</taxon>
        <taxon>Sclerodermataceae</taxon>
        <taxon>Scleroderma</taxon>
    </lineage>
</organism>
<sequence length="721" mass="76666">MAGIGSNQRSRTKASDLTDLFRHTHGSRHASKNVTAEPSSSTPSQPDKSTTSKSRRSMLPFLGRKKSAEQPIAAPSRKSTTGTAPAGPPSTFRRSFGNGHTVIMVTPSSDIASAAPPLPTTLPPLNVSPSSLGSKFAAHFTPLRSPSKSRKSRQLATANVADHSSRPSGDMLSLPASAIPTSSGESPRSSLHSRSTTPRPHRAPPSPVLHGEDGEDYSDLFLRPDQLEKSLQDTRSASTKRSPKDCSEDPPGSPTPPTSPCLHFPIPPPIVGRPPTAASDKNQSRRSVDLLSNTTTSKGSSIASRSRVHSKQSDTGSERTIPSDYLSSDGQMRNRNRAASHSGSDTDASRAYDSSPQVSRIRQPPGIPKSSSIKQPSSYFGTGGKVPAGHSHPCPLPSPPLSPPGSASSPTMPTISSVSNAGARSRQSGVPQRPRANTLSSATLLSNRSTALQPGPSTSTTYQKAFASENKATPGISPDISPEELREALVLQRKKYAQLQEYIITLTKRYEDDRVTLTKTVEKLERDIRKKTREIEGLRWLVIHHGAVEDIDAAASLARSSLTQDEGNRPETDREPSPATSRRGRAFTTQASAPTTGVQTGLGVYSSHTRQSSSTIEVPPSENLSAASSQTSLATHPAPAKTLSAIPERPSLPGSPQYDISRGERQQAKEERRATRALRHVSGSSGSSFSSGANLLMHSSTDGPKAGMNDVIEKLRPFGNN</sequence>
<feature type="compositionally biased region" description="Polar residues" evidence="2">
    <location>
        <begin position="290"/>
        <end position="304"/>
    </location>
</feature>
<dbReference type="HOGENOM" id="CLU_385476_0_0_1"/>
<feature type="compositionally biased region" description="Polar residues" evidence="2">
    <location>
        <begin position="606"/>
        <end position="616"/>
    </location>
</feature>
<gene>
    <name evidence="3" type="ORF">SCLCIDRAFT_31393</name>
</gene>
<feature type="compositionally biased region" description="Low complexity" evidence="2">
    <location>
        <begin position="123"/>
        <end position="132"/>
    </location>
</feature>
<reference evidence="4" key="2">
    <citation type="submission" date="2015-01" db="EMBL/GenBank/DDBJ databases">
        <title>Evolutionary Origins and Diversification of the Mycorrhizal Mutualists.</title>
        <authorList>
            <consortium name="DOE Joint Genome Institute"/>
            <consortium name="Mycorrhizal Genomics Consortium"/>
            <person name="Kohler A."/>
            <person name="Kuo A."/>
            <person name="Nagy L.G."/>
            <person name="Floudas D."/>
            <person name="Copeland A."/>
            <person name="Barry K.W."/>
            <person name="Cichocki N."/>
            <person name="Veneault-Fourrey C."/>
            <person name="LaButti K."/>
            <person name="Lindquist E.A."/>
            <person name="Lipzen A."/>
            <person name="Lundell T."/>
            <person name="Morin E."/>
            <person name="Murat C."/>
            <person name="Riley R."/>
            <person name="Ohm R."/>
            <person name="Sun H."/>
            <person name="Tunlid A."/>
            <person name="Henrissat B."/>
            <person name="Grigoriev I.V."/>
            <person name="Hibbett D.S."/>
            <person name="Martin F."/>
        </authorList>
    </citation>
    <scope>NUCLEOTIDE SEQUENCE [LARGE SCALE GENOMIC DNA]</scope>
    <source>
        <strain evidence="4">Foug A</strain>
    </source>
</reference>
<accession>A0A0C3DCD9</accession>
<feature type="compositionally biased region" description="Low complexity" evidence="2">
    <location>
        <begin position="624"/>
        <end position="635"/>
    </location>
</feature>
<dbReference type="AlphaFoldDB" id="A0A0C3DCD9"/>
<feature type="region of interest" description="Disordered" evidence="2">
    <location>
        <begin position="560"/>
        <end position="721"/>
    </location>
</feature>
<keyword evidence="4" id="KW-1185">Reference proteome</keyword>
<proteinExistence type="predicted"/>
<feature type="compositionally biased region" description="Polar residues" evidence="2">
    <location>
        <begin position="587"/>
        <end position="599"/>
    </location>
</feature>
<dbReference type="InParanoid" id="A0A0C3DCD9"/>
<feature type="compositionally biased region" description="Low complexity" evidence="2">
    <location>
        <begin position="682"/>
        <end position="692"/>
    </location>
</feature>
<feature type="coiled-coil region" evidence="1">
    <location>
        <begin position="507"/>
        <end position="541"/>
    </location>
</feature>
<feature type="compositionally biased region" description="Basic and acidic residues" evidence="2">
    <location>
        <begin position="566"/>
        <end position="576"/>
    </location>
</feature>
<name>A0A0C3DCD9_9AGAM</name>
<dbReference type="Proteomes" id="UP000053989">
    <property type="component" value="Unassembled WGS sequence"/>
</dbReference>
<feature type="compositionally biased region" description="Basic and acidic residues" evidence="2">
    <location>
        <begin position="13"/>
        <end position="22"/>
    </location>
</feature>
<feature type="compositionally biased region" description="Basic and acidic residues" evidence="2">
    <location>
        <begin position="661"/>
        <end position="674"/>
    </location>
</feature>
<feature type="region of interest" description="Disordered" evidence="2">
    <location>
        <begin position="1"/>
        <end position="461"/>
    </location>
</feature>
<feature type="compositionally biased region" description="Pro residues" evidence="2">
    <location>
        <begin position="394"/>
        <end position="403"/>
    </location>
</feature>
<feature type="compositionally biased region" description="Low complexity" evidence="2">
    <location>
        <begin position="368"/>
        <end position="378"/>
    </location>
</feature>
<dbReference type="EMBL" id="KN822163">
    <property type="protein sequence ID" value="KIM54079.1"/>
    <property type="molecule type" value="Genomic_DNA"/>
</dbReference>
<keyword evidence="1" id="KW-0175">Coiled coil</keyword>
<feature type="compositionally biased region" description="Pro residues" evidence="2">
    <location>
        <begin position="251"/>
        <end position="272"/>
    </location>
</feature>
<protein>
    <submittedName>
        <fullName evidence="3">Uncharacterized protein</fullName>
    </submittedName>
</protein>